<evidence type="ECO:0000313" key="1">
    <source>
        <dbReference type="EMBL" id="KAK7367711.1"/>
    </source>
</evidence>
<reference evidence="1 2" key="1">
    <citation type="submission" date="2024-01" db="EMBL/GenBank/DDBJ databases">
        <title>The genomes of 5 underutilized Papilionoideae crops provide insights into root nodulation and disease resistanc.</title>
        <authorList>
            <person name="Jiang F."/>
        </authorList>
    </citation>
    <scope>NUCLEOTIDE SEQUENCE [LARGE SCALE GENOMIC DNA]</scope>
    <source>
        <strain evidence="1">JINMINGXINNONG_FW02</strain>
        <tissue evidence="1">Leaves</tissue>
    </source>
</reference>
<dbReference type="EMBL" id="JAYMYR010000004">
    <property type="protein sequence ID" value="KAK7367711.1"/>
    <property type="molecule type" value="Genomic_DNA"/>
</dbReference>
<sequence length="103" mass="11618">MQDQREGPRGAYVVKGRERGRSVWKGKRGTLNSGLWEEKVCSVDDSIGTYNSGKQQIPKRASKPFKKRPRHHMITLSVLVGQEGFEVSEMGSTLICGRNDERI</sequence>
<name>A0AAN9N7C7_PHACN</name>
<protein>
    <submittedName>
        <fullName evidence="1">Uncharacterized protein</fullName>
    </submittedName>
</protein>
<evidence type="ECO:0000313" key="2">
    <source>
        <dbReference type="Proteomes" id="UP001374584"/>
    </source>
</evidence>
<comment type="caution">
    <text evidence="1">The sequence shown here is derived from an EMBL/GenBank/DDBJ whole genome shotgun (WGS) entry which is preliminary data.</text>
</comment>
<organism evidence="1 2">
    <name type="scientific">Phaseolus coccineus</name>
    <name type="common">Scarlet runner bean</name>
    <name type="synonym">Phaseolus multiflorus</name>
    <dbReference type="NCBI Taxonomy" id="3886"/>
    <lineage>
        <taxon>Eukaryota</taxon>
        <taxon>Viridiplantae</taxon>
        <taxon>Streptophyta</taxon>
        <taxon>Embryophyta</taxon>
        <taxon>Tracheophyta</taxon>
        <taxon>Spermatophyta</taxon>
        <taxon>Magnoliopsida</taxon>
        <taxon>eudicotyledons</taxon>
        <taxon>Gunneridae</taxon>
        <taxon>Pentapetalae</taxon>
        <taxon>rosids</taxon>
        <taxon>fabids</taxon>
        <taxon>Fabales</taxon>
        <taxon>Fabaceae</taxon>
        <taxon>Papilionoideae</taxon>
        <taxon>50 kb inversion clade</taxon>
        <taxon>NPAAA clade</taxon>
        <taxon>indigoferoid/millettioid clade</taxon>
        <taxon>Phaseoleae</taxon>
        <taxon>Phaseolus</taxon>
    </lineage>
</organism>
<gene>
    <name evidence="1" type="ORF">VNO80_09729</name>
</gene>
<keyword evidence="2" id="KW-1185">Reference proteome</keyword>
<accession>A0AAN9N7C7</accession>
<dbReference type="AlphaFoldDB" id="A0AAN9N7C7"/>
<dbReference type="Proteomes" id="UP001374584">
    <property type="component" value="Unassembled WGS sequence"/>
</dbReference>
<proteinExistence type="predicted"/>